<evidence type="ECO:0000256" key="1">
    <source>
        <dbReference type="SAM" id="SignalP"/>
    </source>
</evidence>
<sequence length="193" mass="22234">MRLICHIAISFFALFLLVNGKRYLKCGYVDSKCFAPDKNGSCKTLPLCPTGMKRRFTGFECCCVLRDSFKGKKVIPAIVQNEKIKILIDTLDSIDNCFDKVENILQHRKKHSTSNESDKKVRIETLGRKVSDIMREGIYRLALLVDVEFETLLKMIFDEEKIHENDKILLVLKEADEIYDKGNEVLEKIAKIK</sequence>
<feature type="chain" id="PRO_5039926386" description="Secreted protein" evidence="1">
    <location>
        <begin position="21"/>
        <end position="193"/>
    </location>
</feature>
<keyword evidence="3" id="KW-1185">Reference proteome</keyword>
<proteinExistence type="predicted"/>
<accession>A0A9J6BGQ7</accession>
<evidence type="ECO:0000313" key="3">
    <source>
        <dbReference type="Proteomes" id="UP001107558"/>
    </source>
</evidence>
<dbReference type="Proteomes" id="UP001107558">
    <property type="component" value="Chromosome 4"/>
</dbReference>
<evidence type="ECO:0000313" key="2">
    <source>
        <dbReference type="EMBL" id="KAG5668890.1"/>
    </source>
</evidence>
<feature type="signal peptide" evidence="1">
    <location>
        <begin position="1"/>
        <end position="20"/>
    </location>
</feature>
<protein>
    <recommendedName>
        <fullName evidence="4">Secreted protein</fullName>
    </recommendedName>
</protein>
<keyword evidence="1" id="KW-0732">Signal</keyword>
<reference evidence="2" key="1">
    <citation type="submission" date="2021-03" db="EMBL/GenBank/DDBJ databases">
        <title>Chromosome level genome of the anhydrobiotic midge Polypedilum vanderplanki.</title>
        <authorList>
            <person name="Yoshida Y."/>
            <person name="Kikawada T."/>
            <person name="Gusev O."/>
        </authorList>
    </citation>
    <scope>NUCLEOTIDE SEQUENCE</scope>
    <source>
        <strain evidence="2">NIAS01</strain>
        <tissue evidence="2">Whole body or cell culture</tissue>
    </source>
</reference>
<dbReference type="OrthoDB" id="10495312at2759"/>
<dbReference type="AlphaFoldDB" id="A0A9J6BGQ7"/>
<comment type="caution">
    <text evidence="2">The sequence shown here is derived from an EMBL/GenBank/DDBJ whole genome shotgun (WGS) entry which is preliminary data.</text>
</comment>
<gene>
    <name evidence="2" type="ORF">PVAND_016809</name>
</gene>
<dbReference type="EMBL" id="JADBJN010000004">
    <property type="protein sequence ID" value="KAG5668890.1"/>
    <property type="molecule type" value="Genomic_DNA"/>
</dbReference>
<evidence type="ECO:0008006" key="4">
    <source>
        <dbReference type="Google" id="ProtNLM"/>
    </source>
</evidence>
<name>A0A9J6BGQ7_POLVA</name>
<organism evidence="2 3">
    <name type="scientific">Polypedilum vanderplanki</name>
    <name type="common">Sleeping chironomid midge</name>
    <dbReference type="NCBI Taxonomy" id="319348"/>
    <lineage>
        <taxon>Eukaryota</taxon>
        <taxon>Metazoa</taxon>
        <taxon>Ecdysozoa</taxon>
        <taxon>Arthropoda</taxon>
        <taxon>Hexapoda</taxon>
        <taxon>Insecta</taxon>
        <taxon>Pterygota</taxon>
        <taxon>Neoptera</taxon>
        <taxon>Endopterygota</taxon>
        <taxon>Diptera</taxon>
        <taxon>Nematocera</taxon>
        <taxon>Chironomoidea</taxon>
        <taxon>Chironomidae</taxon>
        <taxon>Chironominae</taxon>
        <taxon>Polypedilum</taxon>
        <taxon>Polypedilum</taxon>
    </lineage>
</organism>